<evidence type="ECO:0000256" key="6">
    <source>
        <dbReference type="ARBA" id="ARBA00022989"/>
    </source>
</evidence>
<evidence type="ECO:0000259" key="9">
    <source>
        <dbReference type="Pfam" id="PF01578"/>
    </source>
</evidence>
<proteinExistence type="inferred from homology"/>
<dbReference type="Pfam" id="PF01578">
    <property type="entry name" value="Cytochrom_C_asm"/>
    <property type="match status" value="1"/>
</dbReference>
<keyword evidence="7 8" id="KW-0472">Membrane</keyword>
<comment type="similarity">
    <text evidence="2">Belongs to the CcmC/CycZ/HelC family.</text>
</comment>
<evidence type="ECO:0000256" key="4">
    <source>
        <dbReference type="ARBA" id="ARBA00022692"/>
    </source>
</evidence>
<dbReference type="PANTHER" id="PTHR30071:SF1">
    <property type="entry name" value="CYTOCHROME B_B6 PROTEIN-RELATED"/>
    <property type="match status" value="1"/>
</dbReference>
<evidence type="ECO:0000256" key="7">
    <source>
        <dbReference type="ARBA" id="ARBA00023136"/>
    </source>
</evidence>
<keyword evidence="11" id="KW-1185">Reference proteome</keyword>
<keyword evidence="5" id="KW-0201">Cytochrome c-type biogenesis</keyword>
<feature type="transmembrane region" description="Helical" evidence="8">
    <location>
        <begin position="12"/>
        <end position="31"/>
    </location>
</feature>
<comment type="caution">
    <text evidence="10">The sequence shown here is derived from an EMBL/GenBank/DDBJ whole genome shotgun (WGS) entry which is preliminary data.</text>
</comment>
<dbReference type="PANTHER" id="PTHR30071">
    <property type="entry name" value="HEME EXPORTER PROTEIN C"/>
    <property type="match status" value="1"/>
</dbReference>
<reference evidence="10 11" key="1">
    <citation type="submission" date="2023-07" db="EMBL/GenBank/DDBJ databases">
        <title>Genomic Encyclopedia of Type Strains, Phase IV (KMG-IV): sequencing the most valuable type-strain genomes for metagenomic binning, comparative biology and taxonomic classification.</title>
        <authorList>
            <person name="Goeker M."/>
        </authorList>
    </citation>
    <scope>NUCLEOTIDE SEQUENCE [LARGE SCALE GENOMIC DNA]</scope>
    <source>
        <strain evidence="10 11">DSM 23948</strain>
    </source>
</reference>
<sequence>MEQRSNLIDRALLYVLIPAVFVLFYLIFIWSPVEKIMGVTQKIFYIHVGTAWVAFLAFFVVGFYSVMTLIKPKLNRFIYAGVSAEIGVLFTTITLITGMTWGRASWNTWWSWEPRLVTTLVLWFIYVAFLFIRKMDGSWERIAKLSSVFGIIGCLNVPIVFMAIRWWNTKLHPIVFGEGKNQTGGGIEPEMLVTLLFSVFTITLLYVFLMRKGAEIERMRTIVKRSKNKIMNKLAS</sequence>
<dbReference type="Proteomes" id="UP001231362">
    <property type="component" value="Unassembled WGS sequence"/>
</dbReference>
<evidence type="ECO:0000256" key="5">
    <source>
        <dbReference type="ARBA" id="ARBA00022748"/>
    </source>
</evidence>
<feature type="domain" description="Cytochrome c assembly protein" evidence="9">
    <location>
        <begin position="16"/>
        <end position="172"/>
    </location>
</feature>
<dbReference type="EMBL" id="JAUSTU010000001">
    <property type="protein sequence ID" value="MDQ0154109.1"/>
    <property type="molecule type" value="Genomic_DNA"/>
</dbReference>
<feature type="transmembrane region" description="Helical" evidence="8">
    <location>
        <begin position="116"/>
        <end position="133"/>
    </location>
</feature>
<evidence type="ECO:0000256" key="2">
    <source>
        <dbReference type="ARBA" id="ARBA00005840"/>
    </source>
</evidence>
<feature type="transmembrane region" description="Helical" evidence="8">
    <location>
        <begin position="77"/>
        <end position="96"/>
    </location>
</feature>
<evidence type="ECO:0000313" key="10">
    <source>
        <dbReference type="EMBL" id="MDQ0154109.1"/>
    </source>
</evidence>
<feature type="transmembrane region" description="Helical" evidence="8">
    <location>
        <begin position="145"/>
        <end position="167"/>
    </location>
</feature>
<evidence type="ECO:0000256" key="8">
    <source>
        <dbReference type="SAM" id="Phobius"/>
    </source>
</evidence>
<evidence type="ECO:0000256" key="1">
    <source>
        <dbReference type="ARBA" id="ARBA00004141"/>
    </source>
</evidence>
<keyword evidence="6 8" id="KW-1133">Transmembrane helix</keyword>
<dbReference type="InterPro" id="IPR003557">
    <property type="entry name" value="Cyt_c_biogenesis_CcmC"/>
</dbReference>
<protein>
    <recommendedName>
        <fullName evidence="3">Heme exporter protein C</fullName>
    </recommendedName>
</protein>
<dbReference type="InterPro" id="IPR002541">
    <property type="entry name" value="Cyt_c_assembly"/>
</dbReference>
<feature type="transmembrane region" description="Helical" evidence="8">
    <location>
        <begin position="191"/>
        <end position="210"/>
    </location>
</feature>
<feature type="transmembrane region" description="Helical" evidence="8">
    <location>
        <begin position="43"/>
        <end position="65"/>
    </location>
</feature>
<comment type="subcellular location">
    <subcellularLocation>
        <location evidence="1">Membrane</location>
        <topology evidence="1">Multi-pass membrane protein</topology>
    </subcellularLocation>
</comment>
<dbReference type="InterPro" id="IPR045062">
    <property type="entry name" value="Cyt_c_biogenesis_CcsA/CcmC"/>
</dbReference>
<dbReference type="RefSeq" id="WP_307148722.1">
    <property type="nucleotide sequence ID" value="NZ_JAUSTU010000001.1"/>
</dbReference>
<dbReference type="PRINTS" id="PR01386">
    <property type="entry name" value="CCMCBIOGNSIS"/>
</dbReference>
<keyword evidence="4 8" id="KW-0812">Transmembrane</keyword>
<organism evidence="10 11">
    <name type="scientific">Anoxybacillus andreesenii</name>
    <dbReference type="NCBI Taxonomy" id="1325932"/>
    <lineage>
        <taxon>Bacteria</taxon>
        <taxon>Bacillati</taxon>
        <taxon>Bacillota</taxon>
        <taxon>Bacilli</taxon>
        <taxon>Bacillales</taxon>
        <taxon>Anoxybacillaceae</taxon>
        <taxon>Anoxybacillus</taxon>
    </lineage>
</organism>
<evidence type="ECO:0000313" key="11">
    <source>
        <dbReference type="Proteomes" id="UP001231362"/>
    </source>
</evidence>
<gene>
    <name evidence="10" type="ORF">J2S07_000407</name>
</gene>
<name>A0ABT9UZI9_9BACL</name>
<accession>A0ABT9UZI9</accession>
<evidence type="ECO:0000256" key="3">
    <source>
        <dbReference type="ARBA" id="ARBA00016463"/>
    </source>
</evidence>